<dbReference type="PANTHER" id="PTHR11241">
    <property type="entry name" value="DEOXYURIDINE 5'-TRIPHOSPHATE NUCLEOTIDOHYDROLASE"/>
    <property type="match status" value="1"/>
</dbReference>
<protein>
    <recommendedName>
        <fullName evidence="2">dUTP diphosphatase</fullName>
        <ecNumber evidence="2">3.6.1.23</ecNumber>
    </recommendedName>
</protein>
<dbReference type="EC" id="3.6.1.23" evidence="2"/>
<dbReference type="Gene3D" id="2.70.40.10">
    <property type="match status" value="1"/>
</dbReference>
<keyword evidence="4" id="KW-0546">Nucleotide metabolism</keyword>
<sequence length="155" mass="16943">MENLCGLASGKVNPMTIKFKRLHPEAVTPKQGSEWAAGFDITAISRKWLPDEACYEYGTGLAIEVPKGFAALLFPRSSIFRVPLQLSNSVGVIDADYRGEIKAKFRRTDGGEPLYQPGDRIGQLVIIPVPSIQYIEAKELSPSKRGTNGYGSTGR</sequence>
<proteinExistence type="inferred from homology"/>
<evidence type="ECO:0000256" key="3">
    <source>
        <dbReference type="ARBA" id="ARBA00022801"/>
    </source>
</evidence>
<dbReference type="InterPro" id="IPR008181">
    <property type="entry name" value="dUTPase"/>
</dbReference>
<dbReference type="PANTHER" id="PTHR11241:SF0">
    <property type="entry name" value="DEOXYURIDINE 5'-TRIPHOSPHATE NUCLEOTIDOHYDROLASE"/>
    <property type="match status" value="1"/>
</dbReference>
<evidence type="ECO:0000256" key="1">
    <source>
        <dbReference type="ARBA" id="ARBA00006581"/>
    </source>
</evidence>
<dbReference type="Pfam" id="PF00692">
    <property type="entry name" value="dUTPase"/>
    <property type="match status" value="1"/>
</dbReference>
<keyword evidence="3" id="KW-0378">Hydrolase</keyword>
<evidence type="ECO:0000256" key="2">
    <source>
        <dbReference type="ARBA" id="ARBA00012379"/>
    </source>
</evidence>
<dbReference type="GO" id="GO:0004170">
    <property type="term" value="F:dUTP diphosphatase activity"/>
    <property type="evidence" value="ECO:0007669"/>
    <property type="project" value="UniProtKB-EC"/>
</dbReference>
<dbReference type="InterPro" id="IPR036157">
    <property type="entry name" value="dUTPase-like_sf"/>
</dbReference>
<dbReference type="EMBL" id="BK016018">
    <property type="protein sequence ID" value="DAF89884.1"/>
    <property type="molecule type" value="Genomic_DNA"/>
</dbReference>
<name>A0A8S5U610_9CAUD</name>
<dbReference type="CDD" id="cd07557">
    <property type="entry name" value="trimeric_dUTPase"/>
    <property type="match status" value="1"/>
</dbReference>
<dbReference type="InterPro" id="IPR033704">
    <property type="entry name" value="dUTPase_trimeric"/>
</dbReference>
<dbReference type="GO" id="GO:0006226">
    <property type="term" value="P:dUMP biosynthetic process"/>
    <property type="evidence" value="ECO:0007669"/>
    <property type="project" value="InterPro"/>
</dbReference>
<organism evidence="6">
    <name type="scientific">Siphoviridae sp. ctwHj1</name>
    <dbReference type="NCBI Taxonomy" id="2825727"/>
    <lineage>
        <taxon>Viruses</taxon>
        <taxon>Duplodnaviria</taxon>
        <taxon>Heunggongvirae</taxon>
        <taxon>Uroviricota</taxon>
        <taxon>Caudoviricetes</taxon>
    </lineage>
</organism>
<dbReference type="SUPFAM" id="SSF51283">
    <property type="entry name" value="dUTPase-like"/>
    <property type="match status" value="1"/>
</dbReference>
<accession>A0A8S5U610</accession>
<feature type="domain" description="dUTPase-like" evidence="5">
    <location>
        <begin position="27"/>
        <end position="154"/>
    </location>
</feature>
<dbReference type="InterPro" id="IPR029054">
    <property type="entry name" value="dUTPase-like"/>
</dbReference>
<dbReference type="GO" id="GO:0046081">
    <property type="term" value="P:dUTP catabolic process"/>
    <property type="evidence" value="ECO:0007669"/>
    <property type="project" value="InterPro"/>
</dbReference>
<evidence type="ECO:0000256" key="4">
    <source>
        <dbReference type="ARBA" id="ARBA00023080"/>
    </source>
</evidence>
<evidence type="ECO:0000259" key="5">
    <source>
        <dbReference type="Pfam" id="PF00692"/>
    </source>
</evidence>
<dbReference type="GO" id="GO:0000287">
    <property type="term" value="F:magnesium ion binding"/>
    <property type="evidence" value="ECO:0007669"/>
    <property type="project" value="InterPro"/>
</dbReference>
<comment type="similarity">
    <text evidence="1">Belongs to the dUTPase family.</text>
</comment>
<evidence type="ECO:0000313" key="6">
    <source>
        <dbReference type="EMBL" id="DAF89884.1"/>
    </source>
</evidence>
<reference evidence="6" key="1">
    <citation type="journal article" date="2021" name="Proc. Natl. Acad. Sci. U.S.A.">
        <title>A Catalog of Tens of Thousands of Viruses from Human Metagenomes Reveals Hidden Associations with Chronic Diseases.</title>
        <authorList>
            <person name="Tisza M.J."/>
            <person name="Buck C.B."/>
        </authorList>
    </citation>
    <scope>NUCLEOTIDE SEQUENCE</scope>
    <source>
        <strain evidence="6">CtwHj1</strain>
    </source>
</reference>